<dbReference type="GO" id="GO:0000162">
    <property type="term" value="P:L-tryptophan biosynthetic process"/>
    <property type="evidence" value="ECO:0007669"/>
    <property type="project" value="UniProtKB-KW"/>
</dbReference>
<evidence type="ECO:0000256" key="2">
    <source>
        <dbReference type="ARBA" id="ARBA00020599"/>
    </source>
</evidence>
<keyword evidence="5" id="KW-0822">Tryptophan biosynthesis</keyword>
<keyword evidence="6" id="KW-0057">Aromatic amino acid biosynthesis</keyword>
<accession>A0AAT9DUP4</accession>
<organism evidence="7">
    <name type="scientific">Serratia marcescens SM39</name>
    <dbReference type="NCBI Taxonomy" id="1334564"/>
    <lineage>
        <taxon>Bacteria</taxon>
        <taxon>Pseudomonadati</taxon>
        <taxon>Pseudomonadota</taxon>
        <taxon>Gammaproteobacteria</taxon>
        <taxon>Enterobacterales</taxon>
        <taxon>Yersiniaceae</taxon>
        <taxon>Serratia</taxon>
    </lineage>
</organism>
<dbReference type="KEGG" id="smar:SM39_2135"/>
<dbReference type="Pfam" id="PF08255">
    <property type="entry name" value="Leader_Trp"/>
    <property type="match status" value="1"/>
</dbReference>
<keyword evidence="4" id="KW-0428">Leader peptide</keyword>
<evidence type="ECO:0000256" key="1">
    <source>
        <dbReference type="ARBA" id="ARBA00003766"/>
    </source>
</evidence>
<comment type="function">
    <text evidence="1">This protein is involved in control of the biosynthesis of tryptophan.</text>
</comment>
<evidence type="ECO:0000256" key="4">
    <source>
        <dbReference type="ARBA" id="ARBA00022623"/>
    </source>
</evidence>
<keyword evidence="3" id="KW-0028">Amino-acid biosynthesis</keyword>
<dbReference type="InterPro" id="IPR013205">
    <property type="entry name" value="Leader_Trp_op"/>
</dbReference>
<name>A0AAT9DUP4_SERMA</name>
<protein>
    <recommendedName>
        <fullName evidence="2">trp operon leader peptide</fullName>
    </recommendedName>
</protein>
<gene>
    <name evidence="7" type="primary">trpL</name>
    <name evidence="7" type="ORF">SM39_2135</name>
</gene>
<evidence type="ECO:0000313" key="7">
    <source>
        <dbReference type="EMBL" id="BAO34154.1"/>
    </source>
</evidence>
<evidence type="ECO:0000256" key="6">
    <source>
        <dbReference type="ARBA" id="ARBA00023141"/>
    </source>
</evidence>
<evidence type="ECO:0000256" key="3">
    <source>
        <dbReference type="ARBA" id="ARBA00022605"/>
    </source>
</evidence>
<evidence type="ECO:0000256" key="5">
    <source>
        <dbReference type="ARBA" id="ARBA00022822"/>
    </source>
</evidence>
<dbReference type="EMBL" id="AP013063">
    <property type="protein sequence ID" value="BAO34154.1"/>
    <property type="molecule type" value="Genomic_DNA"/>
</dbReference>
<sequence length="28" mass="3363">MSVNRESLQMNNYISLHGWWRTSLLRAV</sequence>
<reference evidence="7" key="1">
    <citation type="journal article" date="2014" name="Genome Biol. Evol.">
        <title>Genome evolution and plasticity of Serratia marcescens, an important multidrug-resistant nosocomial pathogen.</title>
        <authorList>
            <person name="Iguchi A."/>
            <person name="Nagaya Y."/>
            <person name="Pradel E."/>
            <person name="Ooka T."/>
            <person name="Ogura Y."/>
            <person name="Katsura K."/>
            <person name="Kurokawa K."/>
            <person name="Oshima K."/>
            <person name="Hattori M."/>
            <person name="Parkhill J."/>
            <person name="Sebaihia M."/>
            <person name="Coulthurst S.J."/>
            <person name="Gotoh N."/>
            <person name="Thomson N.R."/>
            <person name="Ewbank J.J."/>
            <person name="Hayashi T."/>
        </authorList>
    </citation>
    <scope>NUCLEOTIDE SEQUENCE</scope>
    <source>
        <strain evidence="7">SM39</strain>
    </source>
</reference>
<dbReference type="AlphaFoldDB" id="A0AAT9DUP4"/>
<proteinExistence type="predicted"/>